<dbReference type="RefSeq" id="WP_002687369.1">
    <property type="nucleotide sequence ID" value="NZ_UFTJ01000001.1"/>
</dbReference>
<proteinExistence type="predicted"/>
<dbReference type="EMBL" id="UFTJ01000003">
    <property type="protein sequence ID" value="SUV52591.1"/>
    <property type="molecule type" value="Genomic_DNA"/>
</dbReference>
<evidence type="ECO:0000313" key="2">
    <source>
        <dbReference type="EMBL" id="SUV52591.1"/>
    </source>
</evidence>
<evidence type="ECO:0000313" key="3">
    <source>
        <dbReference type="Proteomes" id="UP000255515"/>
    </source>
</evidence>
<organism evidence="1 3">
    <name type="scientific">Bergeyella zoohelcum</name>
    <dbReference type="NCBI Taxonomy" id="1015"/>
    <lineage>
        <taxon>Bacteria</taxon>
        <taxon>Pseudomonadati</taxon>
        <taxon>Bacteroidota</taxon>
        <taxon>Flavobacteriia</taxon>
        <taxon>Flavobacteriales</taxon>
        <taxon>Weeksellaceae</taxon>
        <taxon>Bergeyella</taxon>
    </lineage>
</organism>
<name>A0A376BXY4_9FLAO</name>
<sequence>MTDKSTYFISYNVSTDELEGDLSIQCNPAGTGANKNLKFHPSTTDLSFLKTGNETFSIQKGSSFDTLKNRLLNGEQVNYPAKEFLSTAFSYRPIYDFNVNIKAIASTGSEPLSIFPNALKFHLDRSKGESKSKSVTLSVDSSTVNISAPYWLTVEAIGGNQIEVITANSATLLPGIYTGEVIISDNVNQVIVNVIINVIDAEIVNELEEYNFCLDAKKIYFKQYHPNLKYKRVKISGTQYISNEEHHIQQIYDLIYFNGETNIDIGEKVQQFIEPFKEILLDMALKKHIMKPISIQIDIADLNDKFEELHQKSLGTFYFYPGEKPKAYPLLTNHRIRKRVNLSKMLISYIEGVAIPNTWGILKSINNGATHDISCLILTEFNLNFPRVFNFGTMKVISFPTSQNAFHIQWLNQNLVPEWATFTGEFKIKTAYHHTISKSVFTNKKKKYDSEKEKSLSINTGFILKAEIPMIEEMMSSSIVYIEMDNRLLKCIPNGEKLDSEDSTNQLVTFELEFLIISEIWK</sequence>
<dbReference type="AlphaFoldDB" id="A0A376BXY4"/>
<gene>
    <name evidence="1" type="ORF">NCTC11661_00155</name>
    <name evidence="2" type="ORF">NCTC11661_01730</name>
</gene>
<dbReference type="EMBL" id="UFTJ01000001">
    <property type="protein sequence ID" value="SSZ46512.1"/>
    <property type="molecule type" value="Genomic_DNA"/>
</dbReference>
<dbReference type="Proteomes" id="UP000255515">
    <property type="component" value="Unassembled WGS sequence"/>
</dbReference>
<protein>
    <recommendedName>
        <fullName evidence="4">BACON domain-containing protein</fullName>
    </recommendedName>
</protein>
<accession>A0A376BXY4</accession>
<reference evidence="1 3" key="1">
    <citation type="submission" date="2018-06" db="EMBL/GenBank/DDBJ databases">
        <authorList>
            <consortium name="Pathogen Informatics"/>
            <person name="Doyle S."/>
        </authorList>
    </citation>
    <scope>NUCLEOTIDE SEQUENCE [LARGE SCALE GENOMIC DNA]</scope>
    <source>
        <strain evidence="1 3">NCTC11661</strain>
    </source>
</reference>
<evidence type="ECO:0000313" key="1">
    <source>
        <dbReference type="EMBL" id="SSZ46512.1"/>
    </source>
</evidence>
<evidence type="ECO:0008006" key="4">
    <source>
        <dbReference type="Google" id="ProtNLM"/>
    </source>
</evidence>